<protein>
    <submittedName>
        <fullName evidence="2">Uncharacterized protein</fullName>
    </submittedName>
</protein>
<dbReference type="Proteomes" id="UP000305939">
    <property type="component" value="Unassembled WGS sequence"/>
</dbReference>
<proteinExistence type="predicted"/>
<feature type="transmembrane region" description="Helical" evidence="1">
    <location>
        <begin position="20"/>
        <end position="41"/>
    </location>
</feature>
<evidence type="ECO:0000256" key="1">
    <source>
        <dbReference type="SAM" id="Phobius"/>
    </source>
</evidence>
<feature type="transmembrane region" description="Helical" evidence="1">
    <location>
        <begin position="167"/>
        <end position="186"/>
    </location>
</feature>
<feature type="transmembrane region" description="Helical" evidence="1">
    <location>
        <begin position="240"/>
        <end position="261"/>
    </location>
</feature>
<dbReference type="RefSeq" id="WP_136335830.1">
    <property type="nucleotide sequence ID" value="NZ_QXMP01000008.1"/>
</dbReference>
<evidence type="ECO:0000313" key="3">
    <source>
        <dbReference type="Proteomes" id="UP000305939"/>
    </source>
</evidence>
<reference evidence="2 3" key="1">
    <citation type="submission" date="2019-04" db="EMBL/GenBank/DDBJ databases">
        <title>Draft genome sequence of Robertkochia marina CC-AMO-30D.</title>
        <authorList>
            <person name="Hameed A."/>
            <person name="Lin S.-Y."/>
            <person name="Shahina M."/>
            <person name="Lai W.-A."/>
            <person name="Young C.-C."/>
        </authorList>
    </citation>
    <scope>NUCLEOTIDE SEQUENCE [LARGE SCALE GENOMIC DNA]</scope>
    <source>
        <strain evidence="2 3">CC-AMO-30D</strain>
    </source>
</reference>
<sequence>MTLNLEYVDAVFKTLQDSDLSRYTLIGVKVLAVLLFLINLIKKYVEGTANTKEVTWGLTPADLIKNLAVVLLVIFSHEILFQLDRVLVAIENQYRQVAPDLVPLQLQGFDLSQDVHWSDLGTKALSTIYEYITTPFYPMRIVAFILSVFLWLLDLIIYPLFLAERFFILGLMQVFFPLIISLSVFEKFRTMGYNFFRLYIAIYMLVPSFFLVNVFINGLFTEANQNFWSELTGSVPEDNLMAPVIELGVVSFMVLLKFKLYRKATSFTLRMFTN</sequence>
<keyword evidence="1" id="KW-1133">Transmembrane helix</keyword>
<feature type="transmembrane region" description="Helical" evidence="1">
    <location>
        <begin position="198"/>
        <end position="220"/>
    </location>
</feature>
<dbReference type="EMBL" id="SSMC01000002">
    <property type="protein sequence ID" value="THD67625.1"/>
    <property type="molecule type" value="Genomic_DNA"/>
</dbReference>
<gene>
    <name evidence="2" type="ORF">E7Z59_08170</name>
</gene>
<keyword evidence="1" id="KW-0472">Membrane</keyword>
<keyword evidence="1" id="KW-0812">Transmembrane</keyword>
<name>A0A4S3M2C4_9FLAO</name>
<feature type="transmembrane region" description="Helical" evidence="1">
    <location>
        <begin position="141"/>
        <end position="161"/>
    </location>
</feature>
<dbReference type="AlphaFoldDB" id="A0A4S3M2C4"/>
<accession>A0A4S3M2C4</accession>
<keyword evidence="3" id="KW-1185">Reference proteome</keyword>
<evidence type="ECO:0000313" key="2">
    <source>
        <dbReference type="EMBL" id="THD67625.1"/>
    </source>
</evidence>
<comment type="caution">
    <text evidence="2">The sequence shown here is derived from an EMBL/GenBank/DDBJ whole genome shotgun (WGS) entry which is preliminary data.</text>
</comment>
<dbReference type="OrthoDB" id="1412293at2"/>
<organism evidence="2 3">
    <name type="scientific">Robertkochia marina</name>
    <dbReference type="NCBI Taxonomy" id="1227945"/>
    <lineage>
        <taxon>Bacteria</taxon>
        <taxon>Pseudomonadati</taxon>
        <taxon>Bacteroidota</taxon>
        <taxon>Flavobacteriia</taxon>
        <taxon>Flavobacteriales</taxon>
        <taxon>Flavobacteriaceae</taxon>
        <taxon>Robertkochia</taxon>
    </lineage>
</organism>